<evidence type="ECO:0000313" key="2">
    <source>
        <dbReference type="EMBL" id="NJC70705.1"/>
    </source>
</evidence>
<dbReference type="Proteomes" id="UP000722989">
    <property type="component" value="Unassembled WGS sequence"/>
</dbReference>
<dbReference type="RefSeq" id="WP_167925598.1">
    <property type="nucleotide sequence ID" value="NZ_JAATVY010000007.1"/>
</dbReference>
<dbReference type="InterPro" id="IPR050469">
    <property type="entry name" value="Diguanylate_Cyclase"/>
</dbReference>
<dbReference type="InterPro" id="IPR000160">
    <property type="entry name" value="GGDEF_dom"/>
</dbReference>
<dbReference type="SMART" id="SM00267">
    <property type="entry name" value="GGDEF"/>
    <property type="match status" value="1"/>
</dbReference>
<dbReference type="PANTHER" id="PTHR45138">
    <property type="entry name" value="REGULATORY COMPONENTS OF SENSORY TRANSDUCTION SYSTEM"/>
    <property type="match status" value="1"/>
</dbReference>
<feature type="domain" description="GGDEF" evidence="1">
    <location>
        <begin position="34"/>
        <end position="174"/>
    </location>
</feature>
<evidence type="ECO:0000313" key="3">
    <source>
        <dbReference type="Proteomes" id="UP000722989"/>
    </source>
</evidence>
<comment type="caution">
    <text evidence="2">The sequence shown here is derived from an EMBL/GenBank/DDBJ whole genome shotgun (WGS) entry which is preliminary data.</text>
</comment>
<dbReference type="NCBIfam" id="TIGR00254">
    <property type="entry name" value="GGDEF"/>
    <property type="match status" value="1"/>
</dbReference>
<sequence>MGYWSTDKLTGLLNRWGWDDAAQDTLDRARGRGHPVALLIIDLDCFKRVNDEFGHLVGDAVLQASAGVLRASIRDGDLAGRFGGDEFLGLLPGVYPAAALAVAERIRDGISRIRVRVGVDDGSGAGVTGCTASIGVAGGALLPGVDMVDLLRRADAALRDAKLAGGDRIRAADPLPGTCPHHRRLRLAQAGQRCG</sequence>
<dbReference type="InterPro" id="IPR043128">
    <property type="entry name" value="Rev_trsase/Diguanyl_cyclase"/>
</dbReference>
<gene>
    <name evidence="2" type="ORF">HC031_13415</name>
</gene>
<dbReference type="Pfam" id="PF00990">
    <property type="entry name" value="GGDEF"/>
    <property type="match status" value="1"/>
</dbReference>
<protein>
    <submittedName>
        <fullName evidence="2">GGDEF domain-containing protein</fullName>
    </submittedName>
</protein>
<reference evidence="2 3" key="1">
    <citation type="submission" date="2020-03" db="EMBL/GenBank/DDBJ databases">
        <title>WGS of the type strain of Planosporangium spp.</title>
        <authorList>
            <person name="Thawai C."/>
        </authorList>
    </citation>
    <scope>NUCLEOTIDE SEQUENCE [LARGE SCALE GENOMIC DNA]</scope>
    <source>
        <strain evidence="2 3">TBRC 5610</strain>
    </source>
</reference>
<dbReference type="Gene3D" id="3.30.70.270">
    <property type="match status" value="1"/>
</dbReference>
<dbReference type="EMBL" id="JAATVY010000007">
    <property type="protein sequence ID" value="NJC70705.1"/>
    <property type="molecule type" value="Genomic_DNA"/>
</dbReference>
<keyword evidence="3" id="KW-1185">Reference proteome</keyword>
<accession>A0ABX0XZC4</accession>
<dbReference type="SUPFAM" id="SSF55073">
    <property type="entry name" value="Nucleotide cyclase"/>
    <property type="match status" value="1"/>
</dbReference>
<organism evidence="2 3">
    <name type="scientific">Planosporangium thailandense</name>
    <dbReference type="NCBI Taxonomy" id="765197"/>
    <lineage>
        <taxon>Bacteria</taxon>
        <taxon>Bacillati</taxon>
        <taxon>Actinomycetota</taxon>
        <taxon>Actinomycetes</taxon>
        <taxon>Micromonosporales</taxon>
        <taxon>Micromonosporaceae</taxon>
        <taxon>Planosporangium</taxon>
    </lineage>
</organism>
<dbReference type="InterPro" id="IPR029787">
    <property type="entry name" value="Nucleotide_cyclase"/>
</dbReference>
<evidence type="ECO:0000259" key="1">
    <source>
        <dbReference type="PROSITE" id="PS50887"/>
    </source>
</evidence>
<name>A0ABX0XZC4_9ACTN</name>
<dbReference type="PANTHER" id="PTHR45138:SF9">
    <property type="entry name" value="DIGUANYLATE CYCLASE DGCM-RELATED"/>
    <property type="match status" value="1"/>
</dbReference>
<dbReference type="PROSITE" id="PS50887">
    <property type="entry name" value="GGDEF"/>
    <property type="match status" value="1"/>
</dbReference>
<proteinExistence type="predicted"/>
<dbReference type="CDD" id="cd01949">
    <property type="entry name" value="GGDEF"/>
    <property type="match status" value="1"/>
</dbReference>